<name>A0A2N7PJT0_9BACT</name>
<evidence type="ECO:0000256" key="1">
    <source>
        <dbReference type="ARBA" id="ARBA00004418"/>
    </source>
</evidence>
<keyword evidence="3" id="KW-0732">Signal</keyword>
<dbReference type="Pfam" id="PF13379">
    <property type="entry name" value="NMT1_2"/>
    <property type="match status" value="2"/>
</dbReference>
<proteinExistence type="inferred from homology"/>
<evidence type="ECO:0000313" key="6">
    <source>
        <dbReference type="Proteomes" id="UP000235731"/>
    </source>
</evidence>
<evidence type="ECO:0000256" key="3">
    <source>
        <dbReference type="ARBA" id="ARBA00022729"/>
    </source>
</evidence>
<dbReference type="PANTHER" id="PTHR30024:SF47">
    <property type="entry name" value="TAURINE-BINDING PERIPLASMIC PROTEIN"/>
    <property type="match status" value="1"/>
</dbReference>
<comment type="subcellular location">
    <subcellularLocation>
        <location evidence="1">Periplasm</location>
    </subcellularLocation>
</comment>
<dbReference type="GO" id="GO:0042597">
    <property type="term" value="C:periplasmic space"/>
    <property type="evidence" value="ECO:0007669"/>
    <property type="project" value="UniProtKB-SubCell"/>
</dbReference>
<evidence type="ECO:0000256" key="4">
    <source>
        <dbReference type="SAM" id="Coils"/>
    </source>
</evidence>
<evidence type="ECO:0008006" key="7">
    <source>
        <dbReference type="Google" id="ProtNLM"/>
    </source>
</evidence>
<reference evidence="5 6" key="1">
    <citation type="submission" date="2018-01" db="EMBL/GenBank/DDBJ databases">
        <title>Metagenomic assembled genomes from two thermal pools in the Uzon Caldera, Kamchatka, Russia.</title>
        <authorList>
            <person name="Wilkins L."/>
            <person name="Ettinger C."/>
        </authorList>
    </citation>
    <scope>NUCLEOTIDE SEQUENCE [LARGE SCALE GENOMIC DNA]</scope>
    <source>
        <strain evidence="5">ZAV-15</strain>
    </source>
</reference>
<dbReference type="Gene3D" id="3.40.190.10">
    <property type="entry name" value="Periplasmic binding protein-like II"/>
    <property type="match status" value="2"/>
</dbReference>
<comment type="similarity">
    <text evidence="2">Belongs to the bacterial solute-binding protein SsuA/TauA family.</text>
</comment>
<dbReference type="AlphaFoldDB" id="A0A2N7PJT0"/>
<keyword evidence="4" id="KW-0175">Coiled coil</keyword>
<dbReference type="EMBL" id="PNIE01000043">
    <property type="protein sequence ID" value="PMP63189.1"/>
    <property type="molecule type" value="Genomic_DNA"/>
</dbReference>
<sequence>MKKVLGKVLLNTLIVFLFSFKFLFAQTQTFKIGFFSLFMAAPFIYAEETGAFKKEGLNVKIIPYNNLMEMANDFHQGKLEAAIFPIPMVFSYRLGLLSGIPSEDVKVILVAGANGGSLVVTDSTIKNPRDLKGKIVVSFPKMCPCYPLLRYFLIKYGIDPEKDAKHKVFTFDELIDYTLERNKIERELKKYRELLARNKDDKELKERYEKLRSKYDALPKISAFLIPEPNTTFIKSLKGGYVMVSTRNIWKDHPFGGLVVKEKILKERKETVGRMVGVIGKVCQTIDLPQNREKLVSVLLKSRYNPPEFTYSILKEAFKAGETDYPVFPYKSSAIAWVEILKSLGMLPAKVDAFSLAEETFFSEFTREALSKAGVPVPPTDYRPEVIMGEIKNYRR</sequence>
<gene>
    <name evidence="5" type="ORF">C0197_03135</name>
</gene>
<dbReference type="SUPFAM" id="SSF53850">
    <property type="entry name" value="Periplasmic binding protein-like II"/>
    <property type="match status" value="1"/>
</dbReference>
<accession>A0A2N7PJT0</accession>
<protein>
    <recommendedName>
        <fullName evidence="7">ABC transporter substrate-binding protein</fullName>
    </recommendedName>
</protein>
<evidence type="ECO:0000313" key="5">
    <source>
        <dbReference type="EMBL" id="PMP63189.1"/>
    </source>
</evidence>
<dbReference type="Proteomes" id="UP000235731">
    <property type="component" value="Unassembled WGS sequence"/>
</dbReference>
<comment type="caution">
    <text evidence="5">The sequence shown here is derived from an EMBL/GenBank/DDBJ whole genome shotgun (WGS) entry which is preliminary data.</text>
</comment>
<organism evidence="5 6">
    <name type="scientific">Caldimicrobium thiodismutans</name>
    <dbReference type="NCBI Taxonomy" id="1653476"/>
    <lineage>
        <taxon>Bacteria</taxon>
        <taxon>Pseudomonadati</taxon>
        <taxon>Thermodesulfobacteriota</taxon>
        <taxon>Thermodesulfobacteria</taxon>
        <taxon>Thermodesulfobacteriales</taxon>
        <taxon>Thermodesulfobacteriaceae</taxon>
        <taxon>Caldimicrobium</taxon>
    </lineage>
</organism>
<evidence type="ECO:0000256" key="2">
    <source>
        <dbReference type="ARBA" id="ARBA00010742"/>
    </source>
</evidence>
<feature type="coiled-coil region" evidence="4">
    <location>
        <begin position="174"/>
        <end position="211"/>
    </location>
</feature>
<dbReference type="PANTHER" id="PTHR30024">
    <property type="entry name" value="ALIPHATIC SULFONATES-BINDING PROTEIN-RELATED"/>
    <property type="match status" value="1"/>
</dbReference>